<organism evidence="2 3">
    <name type="scientific">Nitrosomonas oligotropha</name>
    <dbReference type="NCBI Taxonomy" id="42354"/>
    <lineage>
        <taxon>Bacteria</taxon>
        <taxon>Pseudomonadati</taxon>
        <taxon>Pseudomonadota</taxon>
        <taxon>Betaproteobacteria</taxon>
        <taxon>Nitrosomonadales</taxon>
        <taxon>Nitrosomonadaceae</taxon>
        <taxon>Nitrosomonas</taxon>
    </lineage>
</organism>
<dbReference type="EMBL" id="FODO01000002">
    <property type="protein sequence ID" value="SEN92699.1"/>
    <property type="molecule type" value="Genomic_DNA"/>
</dbReference>
<proteinExistence type="predicted"/>
<evidence type="ECO:0000313" key="3">
    <source>
        <dbReference type="Proteomes" id="UP000198814"/>
    </source>
</evidence>
<keyword evidence="1" id="KW-0732">Signal</keyword>
<name>A0A1H8KIC3_9PROT</name>
<feature type="signal peptide" evidence="1">
    <location>
        <begin position="1"/>
        <end position="18"/>
    </location>
</feature>
<dbReference type="OrthoDB" id="1261513at2"/>
<dbReference type="RefSeq" id="WP_090316041.1">
    <property type="nucleotide sequence ID" value="NZ_FNOE01000003.1"/>
</dbReference>
<feature type="chain" id="PRO_5011463095" description="Lipocalin-like domain-containing protein" evidence="1">
    <location>
        <begin position="19"/>
        <end position="149"/>
    </location>
</feature>
<gene>
    <name evidence="2" type="ORF">SAMN05216333_102133</name>
</gene>
<reference evidence="3" key="1">
    <citation type="submission" date="2016-10" db="EMBL/GenBank/DDBJ databases">
        <authorList>
            <person name="Varghese N."/>
            <person name="Submissions S."/>
        </authorList>
    </citation>
    <scope>NUCLEOTIDE SEQUENCE [LARGE SCALE GENOMIC DNA]</scope>
    <source>
        <strain evidence="3">Nm76</strain>
    </source>
</reference>
<accession>A0A1H8KIC3</accession>
<keyword evidence="3" id="KW-1185">Reference proteome</keyword>
<evidence type="ECO:0008006" key="4">
    <source>
        <dbReference type="Google" id="ProtNLM"/>
    </source>
</evidence>
<sequence length="149" mass="16839">MRLLVLPFLAIALLGCTAFTTGNQRPALDVKLIGVWTGEYLEEGGTLKRWTQTRNADGTYTIEFSFTEKDDMAQSFSESGRWWIKDGLFHEIASPEKGHPDKYRYSFKKKDCVSFVLVESEGFAEKEDSYVFSECLEADSPPANFGKSI</sequence>
<protein>
    <recommendedName>
        <fullName evidence="4">Lipocalin-like domain-containing protein</fullName>
    </recommendedName>
</protein>
<dbReference type="Proteomes" id="UP000198814">
    <property type="component" value="Unassembled WGS sequence"/>
</dbReference>
<evidence type="ECO:0000256" key="1">
    <source>
        <dbReference type="SAM" id="SignalP"/>
    </source>
</evidence>
<evidence type="ECO:0000313" key="2">
    <source>
        <dbReference type="EMBL" id="SEN92699.1"/>
    </source>
</evidence>
<dbReference type="PROSITE" id="PS51257">
    <property type="entry name" value="PROKAR_LIPOPROTEIN"/>
    <property type="match status" value="1"/>
</dbReference>
<dbReference type="AlphaFoldDB" id="A0A1H8KIC3"/>